<dbReference type="GO" id="GO:0003700">
    <property type="term" value="F:DNA-binding transcription factor activity"/>
    <property type="evidence" value="ECO:0007669"/>
    <property type="project" value="TreeGrafter"/>
</dbReference>
<name>A0A366GZX8_9BACT</name>
<dbReference type="InterPro" id="IPR054597">
    <property type="entry name" value="FeeM_cat"/>
</dbReference>
<protein>
    <submittedName>
        <fullName evidence="3">CRP-like cAMP-binding protein</fullName>
    </submittedName>
</protein>
<reference evidence="3 4" key="1">
    <citation type="submission" date="2018-06" db="EMBL/GenBank/DDBJ databases">
        <title>Genomic Encyclopedia of Type Strains, Phase IV (KMG-IV): sequencing the most valuable type-strain genomes for metagenomic binning, comparative biology and taxonomic classification.</title>
        <authorList>
            <person name="Goeker M."/>
        </authorList>
    </citation>
    <scope>NUCLEOTIDE SEQUENCE [LARGE SCALE GENOMIC DNA]</scope>
    <source>
        <strain evidence="3 4">DSM 25532</strain>
    </source>
</reference>
<evidence type="ECO:0000259" key="1">
    <source>
        <dbReference type="PROSITE" id="PS50042"/>
    </source>
</evidence>
<dbReference type="CDD" id="cd00038">
    <property type="entry name" value="CAP_ED"/>
    <property type="match status" value="1"/>
</dbReference>
<keyword evidence="4" id="KW-1185">Reference proteome</keyword>
<dbReference type="PRINTS" id="PR00103">
    <property type="entry name" value="CAMPKINASE"/>
</dbReference>
<dbReference type="RefSeq" id="WP_170157589.1">
    <property type="nucleotide sequence ID" value="NZ_QNRR01000026.1"/>
</dbReference>
<gene>
    <name evidence="3" type="ORF">DES53_1266</name>
</gene>
<dbReference type="SUPFAM" id="SSF51206">
    <property type="entry name" value="cAMP-binding domain-like"/>
    <property type="match status" value="1"/>
</dbReference>
<dbReference type="InterPro" id="IPR000595">
    <property type="entry name" value="cNMP-bd_dom"/>
</dbReference>
<dbReference type="InterPro" id="IPR018490">
    <property type="entry name" value="cNMP-bd_dom_sf"/>
</dbReference>
<dbReference type="GO" id="GO:0016747">
    <property type="term" value="F:acyltransferase activity, transferring groups other than amino-acyl groups"/>
    <property type="evidence" value="ECO:0007669"/>
    <property type="project" value="InterPro"/>
</dbReference>
<dbReference type="PANTHER" id="PTHR24567:SF74">
    <property type="entry name" value="HTH-TYPE TRANSCRIPTIONAL REGULATOR ARCR"/>
    <property type="match status" value="1"/>
</dbReference>
<dbReference type="Proteomes" id="UP000253426">
    <property type="component" value="Unassembled WGS sequence"/>
</dbReference>
<evidence type="ECO:0000259" key="2">
    <source>
        <dbReference type="PROSITE" id="PS51186"/>
    </source>
</evidence>
<organism evidence="3 4">
    <name type="scientific">Roseimicrobium gellanilyticum</name>
    <dbReference type="NCBI Taxonomy" id="748857"/>
    <lineage>
        <taxon>Bacteria</taxon>
        <taxon>Pseudomonadati</taxon>
        <taxon>Verrucomicrobiota</taxon>
        <taxon>Verrucomicrobiia</taxon>
        <taxon>Verrucomicrobiales</taxon>
        <taxon>Verrucomicrobiaceae</taxon>
        <taxon>Roseimicrobium</taxon>
    </lineage>
</organism>
<dbReference type="InterPro" id="IPR000182">
    <property type="entry name" value="GNAT_dom"/>
</dbReference>
<dbReference type="AlphaFoldDB" id="A0A366GZX8"/>
<evidence type="ECO:0000313" key="3">
    <source>
        <dbReference type="EMBL" id="RBP35130.1"/>
    </source>
</evidence>
<accession>A0A366GZX8</accession>
<sequence length="418" mass="47912">MEIRIATTPEEKEEVYHLRYQAYVEELGWRPEEVDDANKRLHDPEDETETIYYVMDGEKMVATCRQHFGASRLDAKTRAKYSLDKFAEFPDEEFGFTYRLVVLPEYRGTTVLIRLLLRVYEDVWKKGLRFSFCYCRPRLINVYERLGFIRYKDNFLVEEQGYMAPMLLVVDDAKHLNAVRSPFLRTCRQFTPGTANSEWFARTFPGMRECIEMQFLDPEEFLKQWAEALEAPTTTLLQGLIPEQVQRLVSEGAVMSAKAGDTLLREGEAGHEMFLMLNGMARFIIETPDGSKAFLGTASTGEVFGEISLVARTPRTATVQAITDLEMLVVTQDFIRRAMKAYPDIAIQMLFNLTVLLGLRLKNTTERLKGALQESTKLAKVLATQSKPRVERPMLTPDELIEANQVTIQHVHRPTPGA</sequence>
<dbReference type="EMBL" id="QNRR01000026">
    <property type="protein sequence ID" value="RBP35130.1"/>
    <property type="molecule type" value="Genomic_DNA"/>
</dbReference>
<dbReference type="Gene3D" id="2.60.120.10">
    <property type="entry name" value="Jelly Rolls"/>
    <property type="match status" value="1"/>
</dbReference>
<dbReference type="PROSITE" id="PS51186">
    <property type="entry name" value="GNAT"/>
    <property type="match status" value="1"/>
</dbReference>
<dbReference type="InterPro" id="IPR016181">
    <property type="entry name" value="Acyl_CoA_acyltransferase"/>
</dbReference>
<dbReference type="Pfam" id="PF21926">
    <property type="entry name" value="FeeM"/>
    <property type="match status" value="1"/>
</dbReference>
<dbReference type="Pfam" id="PF00027">
    <property type="entry name" value="cNMP_binding"/>
    <property type="match status" value="1"/>
</dbReference>
<dbReference type="PROSITE" id="PS50042">
    <property type="entry name" value="CNMP_BINDING_3"/>
    <property type="match status" value="1"/>
</dbReference>
<dbReference type="PANTHER" id="PTHR24567">
    <property type="entry name" value="CRP FAMILY TRANSCRIPTIONAL REGULATORY PROTEIN"/>
    <property type="match status" value="1"/>
</dbReference>
<dbReference type="InterPro" id="IPR014710">
    <property type="entry name" value="RmlC-like_jellyroll"/>
</dbReference>
<dbReference type="InterPro" id="IPR050397">
    <property type="entry name" value="Env_Response_Regulators"/>
</dbReference>
<dbReference type="GO" id="GO:0005829">
    <property type="term" value="C:cytosol"/>
    <property type="evidence" value="ECO:0007669"/>
    <property type="project" value="TreeGrafter"/>
</dbReference>
<dbReference type="Gene3D" id="3.40.630.30">
    <property type="match status" value="1"/>
</dbReference>
<feature type="domain" description="Cyclic nucleotide-binding" evidence="1">
    <location>
        <begin position="236"/>
        <end position="339"/>
    </location>
</feature>
<comment type="caution">
    <text evidence="3">The sequence shown here is derived from an EMBL/GenBank/DDBJ whole genome shotgun (WGS) entry which is preliminary data.</text>
</comment>
<dbReference type="InterPro" id="IPR018488">
    <property type="entry name" value="cNMP-bd_CS"/>
</dbReference>
<dbReference type="SMART" id="SM00100">
    <property type="entry name" value="cNMP"/>
    <property type="match status" value="1"/>
</dbReference>
<dbReference type="PROSITE" id="PS00889">
    <property type="entry name" value="CNMP_BINDING_2"/>
    <property type="match status" value="1"/>
</dbReference>
<proteinExistence type="predicted"/>
<dbReference type="SUPFAM" id="SSF55729">
    <property type="entry name" value="Acyl-CoA N-acyltransferases (Nat)"/>
    <property type="match status" value="1"/>
</dbReference>
<evidence type="ECO:0000313" key="4">
    <source>
        <dbReference type="Proteomes" id="UP000253426"/>
    </source>
</evidence>
<feature type="domain" description="N-acetyltransferase" evidence="2">
    <location>
        <begin position="1"/>
        <end position="168"/>
    </location>
</feature>